<name>F9VYK8_9ACTN</name>
<evidence type="ECO:0000313" key="14">
    <source>
        <dbReference type="EMBL" id="GAA13697.1"/>
    </source>
</evidence>
<accession>F9VYK8</accession>
<dbReference type="Pfam" id="PF02518">
    <property type="entry name" value="HATPase_c"/>
    <property type="match status" value="1"/>
</dbReference>
<evidence type="ECO:0000259" key="13">
    <source>
        <dbReference type="PROSITE" id="PS50885"/>
    </source>
</evidence>
<dbReference type="InterPro" id="IPR005467">
    <property type="entry name" value="His_kinase_dom"/>
</dbReference>
<dbReference type="PRINTS" id="PR00344">
    <property type="entry name" value="BCTRLSENSOR"/>
</dbReference>
<dbReference type="Pfam" id="PF00512">
    <property type="entry name" value="HisKA"/>
    <property type="match status" value="1"/>
</dbReference>
<dbReference type="InterPro" id="IPR003594">
    <property type="entry name" value="HATPase_dom"/>
</dbReference>
<keyword evidence="6 11" id="KW-0812">Transmembrane</keyword>
<dbReference type="eggNOG" id="COG2205">
    <property type="taxonomic scope" value="Bacteria"/>
</dbReference>
<dbReference type="STRING" id="1027371.GOALK_089_00200"/>
<reference evidence="14 15" key="1">
    <citation type="submission" date="2011-05" db="EMBL/GenBank/DDBJ databases">
        <title>Whole genome shotgun sequence of Gordonia alkanivorans NBRC 16433.</title>
        <authorList>
            <person name="Hosoyama A."/>
            <person name="Nakamura S."/>
            <person name="Takarada H."/>
            <person name="Tsuchikane K."/>
            <person name="Yamazaki S."/>
            <person name="Fujita N."/>
        </authorList>
    </citation>
    <scope>NUCLEOTIDE SEQUENCE [LARGE SCALE GENOMIC DNA]</scope>
    <source>
        <strain evidence="14 15">NBRC 16433</strain>
    </source>
</reference>
<dbReference type="SMART" id="SM00304">
    <property type="entry name" value="HAMP"/>
    <property type="match status" value="1"/>
</dbReference>
<dbReference type="Proteomes" id="UP000003558">
    <property type="component" value="Unassembled WGS sequence"/>
</dbReference>
<dbReference type="PROSITE" id="PS50885">
    <property type="entry name" value="HAMP"/>
    <property type="match status" value="1"/>
</dbReference>
<dbReference type="GO" id="GO:0005886">
    <property type="term" value="C:plasma membrane"/>
    <property type="evidence" value="ECO:0007669"/>
    <property type="project" value="UniProtKB-SubCell"/>
</dbReference>
<dbReference type="CDD" id="cd00075">
    <property type="entry name" value="HATPase"/>
    <property type="match status" value="1"/>
</dbReference>
<keyword evidence="9" id="KW-0902">Two-component regulatory system</keyword>
<keyword evidence="5" id="KW-0808">Transferase</keyword>
<dbReference type="SUPFAM" id="SSF55874">
    <property type="entry name" value="ATPase domain of HSP90 chaperone/DNA topoisomerase II/histidine kinase"/>
    <property type="match status" value="1"/>
</dbReference>
<evidence type="ECO:0000256" key="11">
    <source>
        <dbReference type="SAM" id="Phobius"/>
    </source>
</evidence>
<feature type="domain" description="HAMP" evidence="13">
    <location>
        <begin position="201"/>
        <end position="254"/>
    </location>
</feature>
<proteinExistence type="predicted"/>
<evidence type="ECO:0000256" key="6">
    <source>
        <dbReference type="ARBA" id="ARBA00022692"/>
    </source>
</evidence>
<evidence type="ECO:0000256" key="4">
    <source>
        <dbReference type="ARBA" id="ARBA00022553"/>
    </source>
</evidence>
<dbReference type="Pfam" id="PF00672">
    <property type="entry name" value="HAMP"/>
    <property type="match status" value="1"/>
</dbReference>
<evidence type="ECO:0000256" key="5">
    <source>
        <dbReference type="ARBA" id="ARBA00022679"/>
    </source>
</evidence>
<dbReference type="PROSITE" id="PS50109">
    <property type="entry name" value="HIS_KIN"/>
    <property type="match status" value="1"/>
</dbReference>
<evidence type="ECO:0000256" key="2">
    <source>
        <dbReference type="ARBA" id="ARBA00004236"/>
    </source>
</evidence>
<keyword evidence="10 11" id="KW-0472">Membrane</keyword>
<keyword evidence="4" id="KW-0597">Phosphoprotein</keyword>
<comment type="caution">
    <text evidence="14">The sequence shown here is derived from an EMBL/GenBank/DDBJ whole genome shotgun (WGS) entry which is preliminary data.</text>
</comment>
<evidence type="ECO:0000256" key="3">
    <source>
        <dbReference type="ARBA" id="ARBA00012438"/>
    </source>
</evidence>
<dbReference type="CDD" id="cd06225">
    <property type="entry name" value="HAMP"/>
    <property type="match status" value="1"/>
</dbReference>
<feature type="transmembrane region" description="Helical" evidence="11">
    <location>
        <begin position="172"/>
        <end position="195"/>
    </location>
</feature>
<feature type="transmembrane region" description="Helical" evidence="11">
    <location>
        <begin position="30"/>
        <end position="54"/>
    </location>
</feature>
<evidence type="ECO:0000313" key="15">
    <source>
        <dbReference type="Proteomes" id="UP000003558"/>
    </source>
</evidence>
<dbReference type="Gene3D" id="3.30.565.10">
    <property type="entry name" value="Histidine kinase-like ATPase, C-terminal domain"/>
    <property type="match status" value="1"/>
</dbReference>
<dbReference type="InterPro" id="IPR003660">
    <property type="entry name" value="HAMP_dom"/>
</dbReference>
<dbReference type="EMBL" id="BACI01000089">
    <property type="protein sequence ID" value="GAA13697.1"/>
    <property type="molecule type" value="Genomic_DNA"/>
</dbReference>
<dbReference type="InterPro" id="IPR036097">
    <property type="entry name" value="HisK_dim/P_sf"/>
</dbReference>
<dbReference type="InterPro" id="IPR036890">
    <property type="entry name" value="HATPase_C_sf"/>
</dbReference>
<keyword evidence="7 14" id="KW-0418">Kinase</keyword>
<evidence type="ECO:0000256" key="8">
    <source>
        <dbReference type="ARBA" id="ARBA00022989"/>
    </source>
</evidence>
<dbReference type="SMART" id="SM00388">
    <property type="entry name" value="HisKA"/>
    <property type="match status" value="1"/>
</dbReference>
<dbReference type="PANTHER" id="PTHR45436">
    <property type="entry name" value="SENSOR HISTIDINE KINASE YKOH"/>
    <property type="match status" value="1"/>
</dbReference>
<dbReference type="Gene3D" id="6.10.340.10">
    <property type="match status" value="1"/>
</dbReference>
<dbReference type="AlphaFoldDB" id="F9VYK8"/>
<evidence type="ECO:0000256" key="7">
    <source>
        <dbReference type="ARBA" id="ARBA00022777"/>
    </source>
</evidence>
<dbReference type="InterPro" id="IPR004358">
    <property type="entry name" value="Sig_transdc_His_kin-like_C"/>
</dbReference>
<evidence type="ECO:0000256" key="1">
    <source>
        <dbReference type="ARBA" id="ARBA00000085"/>
    </source>
</evidence>
<keyword evidence="8 11" id="KW-1133">Transmembrane helix</keyword>
<dbReference type="SMART" id="SM00387">
    <property type="entry name" value="HATPase_c"/>
    <property type="match status" value="1"/>
</dbReference>
<dbReference type="GO" id="GO:0000155">
    <property type="term" value="F:phosphorelay sensor kinase activity"/>
    <property type="evidence" value="ECO:0007669"/>
    <property type="project" value="InterPro"/>
</dbReference>
<sequence>MSAYVDGEMSATVPQHDLFGLRWRSVRLRLTVVGVATLFVALAVAGGLVLIVVYRSLTDAADEATSTRSQEIVDALARGGIGAVPPTELEPTDSIGVVQVLARDGTVLAASHERQRVRPLVTPVDAGVRRTVNDATFPGDGTEFRAVVRGVTTPDGTVLNVVVGAGEGHLHATVWTVFGVLCVVFPSILVVAAVTTYQLVGRALRPVEAIRAEVAEISRSGVARRVPVADTDDEIATLAVTMNEMLDALAFAREQQIRFVGDSSHELRSPLVTILGLLELAVRTGEPIDSGTVSTLLLPEAHRLRDLVDDLLLLARADEYGLRPSLDEVDLDDIVNDEVTRLDLTTDLDISATVLPVRAIGDRDQLGRVVRNLCDNAVRHARSAVAVTMAVEPDRVTVRVADDGPGIPADDRARVFGRFVRLDDSRDRRGGSGLGLSIVDEIVRAHHGTVTVSDTDGGGCSIEVSLPLRADQVDGSPPLSASR</sequence>
<dbReference type="EC" id="2.7.13.3" evidence="3"/>
<protein>
    <recommendedName>
        <fullName evidence="3">histidine kinase</fullName>
        <ecNumber evidence="3">2.7.13.3</ecNumber>
    </recommendedName>
</protein>
<dbReference type="Gene3D" id="1.10.287.130">
    <property type="match status" value="1"/>
</dbReference>
<feature type="domain" description="Histidine kinase" evidence="12">
    <location>
        <begin position="262"/>
        <end position="470"/>
    </location>
</feature>
<comment type="subcellular location">
    <subcellularLocation>
        <location evidence="2">Cell membrane</location>
    </subcellularLocation>
</comment>
<evidence type="ECO:0000256" key="10">
    <source>
        <dbReference type="ARBA" id="ARBA00023136"/>
    </source>
</evidence>
<dbReference type="SUPFAM" id="SSF158472">
    <property type="entry name" value="HAMP domain-like"/>
    <property type="match status" value="1"/>
</dbReference>
<dbReference type="InterPro" id="IPR003661">
    <property type="entry name" value="HisK_dim/P_dom"/>
</dbReference>
<dbReference type="InterPro" id="IPR050428">
    <property type="entry name" value="TCS_sensor_his_kinase"/>
</dbReference>
<evidence type="ECO:0000256" key="9">
    <source>
        <dbReference type="ARBA" id="ARBA00023012"/>
    </source>
</evidence>
<dbReference type="CDD" id="cd00082">
    <property type="entry name" value="HisKA"/>
    <property type="match status" value="1"/>
</dbReference>
<gene>
    <name evidence="14" type="ORF">GOALK_089_00200</name>
</gene>
<dbReference type="PANTHER" id="PTHR45436:SF5">
    <property type="entry name" value="SENSOR HISTIDINE KINASE TRCS"/>
    <property type="match status" value="1"/>
</dbReference>
<evidence type="ECO:0000259" key="12">
    <source>
        <dbReference type="PROSITE" id="PS50109"/>
    </source>
</evidence>
<organism evidence="14 15">
    <name type="scientific">Gordonia alkanivorans NBRC 16433</name>
    <dbReference type="NCBI Taxonomy" id="1027371"/>
    <lineage>
        <taxon>Bacteria</taxon>
        <taxon>Bacillati</taxon>
        <taxon>Actinomycetota</taxon>
        <taxon>Actinomycetes</taxon>
        <taxon>Mycobacteriales</taxon>
        <taxon>Gordoniaceae</taxon>
        <taxon>Gordonia</taxon>
    </lineage>
</organism>
<dbReference type="SUPFAM" id="SSF47384">
    <property type="entry name" value="Homodimeric domain of signal transducing histidine kinase"/>
    <property type="match status" value="1"/>
</dbReference>
<comment type="catalytic activity">
    <reaction evidence="1">
        <text>ATP + protein L-histidine = ADP + protein N-phospho-L-histidine.</text>
        <dbReference type="EC" id="2.7.13.3"/>
    </reaction>
</comment>